<name>A0A061SAY5_9CHLO</name>
<feature type="coiled-coil region" evidence="11">
    <location>
        <begin position="66"/>
        <end position="121"/>
    </location>
</feature>
<evidence type="ECO:0000256" key="8">
    <source>
        <dbReference type="ARBA" id="ARBA00023034"/>
    </source>
</evidence>
<dbReference type="InterPro" id="IPR001675">
    <property type="entry name" value="Glyco_trans_29"/>
</dbReference>
<organism evidence="13">
    <name type="scientific">Tetraselmis sp. GSL018</name>
    <dbReference type="NCBI Taxonomy" id="582737"/>
    <lineage>
        <taxon>Eukaryota</taxon>
        <taxon>Viridiplantae</taxon>
        <taxon>Chlorophyta</taxon>
        <taxon>core chlorophytes</taxon>
        <taxon>Chlorodendrophyceae</taxon>
        <taxon>Chlorodendrales</taxon>
        <taxon>Chlorodendraceae</taxon>
        <taxon>Tetraselmis</taxon>
    </lineage>
</organism>
<evidence type="ECO:0000256" key="3">
    <source>
        <dbReference type="ARBA" id="ARBA00022676"/>
    </source>
</evidence>
<keyword evidence="8" id="KW-0333">Golgi apparatus</keyword>
<comment type="similarity">
    <text evidence="2">Belongs to the glycosyltransferase 29 family.</text>
</comment>
<dbReference type="InterPro" id="IPR050943">
    <property type="entry name" value="Glycosyltr_29_Sialyltrsf"/>
</dbReference>
<comment type="subcellular location">
    <subcellularLocation>
        <location evidence="1">Golgi apparatus membrane</location>
        <topology evidence="1">Single-pass type II membrane protein</topology>
    </subcellularLocation>
</comment>
<keyword evidence="9 12" id="KW-0472">Membrane</keyword>
<evidence type="ECO:0000256" key="6">
    <source>
        <dbReference type="ARBA" id="ARBA00022968"/>
    </source>
</evidence>
<evidence type="ECO:0000256" key="10">
    <source>
        <dbReference type="ARBA" id="ARBA00023180"/>
    </source>
</evidence>
<evidence type="ECO:0000256" key="2">
    <source>
        <dbReference type="ARBA" id="ARBA00006003"/>
    </source>
</evidence>
<evidence type="ECO:0000256" key="1">
    <source>
        <dbReference type="ARBA" id="ARBA00004323"/>
    </source>
</evidence>
<keyword evidence="4 13" id="KW-0808">Transferase</keyword>
<gene>
    <name evidence="13" type="ORF">TSPGSL018_7955</name>
</gene>
<dbReference type="GO" id="GO:0008373">
    <property type="term" value="F:sialyltransferase activity"/>
    <property type="evidence" value="ECO:0007669"/>
    <property type="project" value="InterPro"/>
</dbReference>
<dbReference type="GO" id="GO:0000139">
    <property type="term" value="C:Golgi membrane"/>
    <property type="evidence" value="ECO:0007669"/>
    <property type="project" value="UniProtKB-SubCell"/>
</dbReference>
<dbReference type="PANTHER" id="PTHR11987">
    <property type="entry name" value="ALPHA-2,8-SIALYLTRANSFERASE"/>
    <property type="match status" value="1"/>
</dbReference>
<evidence type="ECO:0000256" key="5">
    <source>
        <dbReference type="ARBA" id="ARBA00022692"/>
    </source>
</evidence>
<sequence length="567" mass="63352">MRQERSRYKRIGVAWLAGDYGVILLALTAGGVVFFHHATVASDKTKKLRNRQDVIGLFQESILSRTKDLTAARKNMEEARKTLEKEKQESDAVSSQLEDALHKCENLRAQLEAEKERTLMEKGFDWKEQAYNSMRAQEQSLVQQKAEWEARLGPLRKEMQSLRGQVQSHRIELAKTEVFRVMNRVLGKVTEDEASAFFHRISSLTYQEPFTLTRAVASRLNAHKGLWTVTARGEKRVLGMVSDQLMGELPDEDVIGSQTPRGGKWPSCAVVGNSGLLTRYRQGREIDLHDAIWRLDDAPVDGFQEHVGSHTTVRVVSDGAHAAARMRPSRETVLQLIDTKETLEEFVRFKTEQRRDAINVHLLSPEFSHHLSKFMLRNAPQGFYTLALAMHKCRSIDVYGFAPSWGNSIAYRYWDDFEPEFDVRRQQGPMRDPEGTDFMLVAELARHGGRVRTGIHEPCLTAFASYEACAHDDDGSAVGESVCGVMQLSESATCVPDTPLPQPRPGFCSDSPRKRVPANCFRRCPGHPGTTGDEQCRGDGRVGPACEAVGVSPEQGTLVGVTCPGAA</sequence>
<accession>A0A061SAY5</accession>
<keyword evidence="10" id="KW-0325">Glycoprotein</keyword>
<dbReference type="InterPro" id="IPR038578">
    <property type="entry name" value="GT29-like_sf"/>
</dbReference>
<protein>
    <submittedName>
        <fullName evidence="13">Beta-galactoside alpha--sialyltransferase 2</fullName>
    </submittedName>
</protein>
<evidence type="ECO:0000256" key="4">
    <source>
        <dbReference type="ARBA" id="ARBA00022679"/>
    </source>
</evidence>
<dbReference type="AlphaFoldDB" id="A0A061SAY5"/>
<dbReference type="PANTHER" id="PTHR11987:SF36">
    <property type="entry name" value="SIA-ALPHA-2,3-GAL-BETA-1,4-GLCNAC-R:ALPHA 2,8-SIALYLTRANSFERASE"/>
    <property type="match status" value="1"/>
</dbReference>
<keyword evidence="3 13" id="KW-0328">Glycosyltransferase</keyword>
<proteinExistence type="inferred from homology"/>
<keyword evidence="5 12" id="KW-0812">Transmembrane</keyword>
<keyword evidence="11" id="KW-0175">Coiled coil</keyword>
<evidence type="ECO:0000256" key="11">
    <source>
        <dbReference type="SAM" id="Coils"/>
    </source>
</evidence>
<dbReference type="EMBL" id="GBEZ01003733">
    <property type="protein sequence ID" value="JAC81428.1"/>
    <property type="molecule type" value="Transcribed_RNA"/>
</dbReference>
<dbReference type="Gene3D" id="3.90.1480.20">
    <property type="entry name" value="Glycosyl transferase family 29"/>
    <property type="match status" value="1"/>
</dbReference>
<dbReference type="Pfam" id="PF00777">
    <property type="entry name" value="Glyco_transf_29"/>
    <property type="match status" value="1"/>
</dbReference>
<evidence type="ECO:0000256" key="12">
    <source>
        <dbReference type="SAM" id="Phobius"/>
    </source>
</evidence>
<evidence type="ECO:0000256" key="7">
    <source>
        <dbReference type="ARBA" id="ARBA00022989"/>
    </source>
</evidence>
<keyword evidence="7 12" id="KW-1133">Transmembrane helix</keyword>
<evidence type="ECO:0000256" key="9">
    <source>
        <dbReference type="ARBA" id="ARBA00023136"/>
    </source>
</evidence>
<evidence type="ECO:0000313" key="13">
    <source>
        <dbReference type="EMBL" id="JAC81428.1"/>
    </source>
</evidence>
<reference evidence="13" key="1">
    <citation type="submission" date="2014-05" db="EMBL/GenBank/DDBJ databases">
        <title>The transcriptome of the halophilic microalga Tetraselmis sp. GSL018 isolated from the Great Salt Lake, Utah.</title>
        <authorList>
            <person name="Jinkerson R.E."/>
            <person name="D'Adamo S."/>
            <person name="Posewitz M.C."/>
        </authorList>
    </citation>
    <scope>NUCLEOTIDE SEQUENCE</scope>
    <source>
        <strain evidence="13">GSL018</strain>
    </source>
</reference>
<feature type="transmembrane region" description="Helical" evidence="12">
    <location>
        <begin position="12"/>
        <end position="35"/>
    </location>
</feature>
<keyword evidence="6" id="KW-0735">Signal-anchor</keyword>